<evidence type="ECO:0000313" key="3">
    <source>
        <dbReference type="Proteomes" id="UP001165121"/>
    </source>
</evidence>
<feature type="compositionally biased region" description="Low complexity" evidence="1">
    <location>
        <begin position="19"/>
        <end position="31"/>
    </location>
</feature>
<gene>
    <name evidence="2" type="ORF">Pfra01_001549100</name>
</gene>
<evidence type="ECO:0000313" key="2">
    <source>
        <dbReference type="EMBL" id="GMF44462.1"/>
    </source>
</evidence>
<proteinExistence type="predicted"/>
<dbReference type="OrthoDB" id="123409at2759"/>
<evidence type="ECO:0000256" key="1">
    <source>
        <dbReference type="SAM" id="MobiDB-lite"/>
    </source>
</evidence>
<comment type="caution">
    <text evidence="2">The sequence shown here is derived from an EMBL/GenBank/DDBJ whole genome shotgun (WGS) entry which is preliminary data.</text>
</comment>
<dbReference type="AlphaFoldDB" id="A0A9W6XSZ5"/>
<feature type="region of interest" description="Disordered" evidence="1">
    <location>
        <begin position="1"/>
        <end position="90"/>
    </location>
</feature>
<protein>
    <submittedName>
        <fullName evidence="2">Unnamed protein product</fullName>
    </submittedName>
</protein>
<dbReference type="Proteomes" id="UP001165121">
    <property type="component" value="Unassembled WGS sequence"/>
</dbReference>
<name>A0A9W6XSZ5_9STRA</name>
<keyword evidence="3" id="KW-1185">Reference proteome</keyword>
<organism evidence="2 3">
    <name type="scientific">Phytophthora fragariaefolia</name>
    <dbReference type="NCBI Taxonomy" id="1490495"/>
    <lineage>
        <taxon>Eukaryota</taxon>
        <taxon>Sar</taxon>
        <taxon>Stramenopiles</taxon>
        <taxon>Oomycota</taxon>
        <taxon>Peronosporomycetes</taxon>
        <taxon>Peronosporales</taxon>
        <taxon>Peronosporaceae</taxon>
        <taxon>Phytophthora</taxon>
    </lineage>
</organism>
<feature type="compositionally biased region" description="Polar residues" evidence="1">
    <location>
        <begin position="7"/>
        <end position="16"/>
    </location>
</feature>
<sequence length="223" mass="24405">MQHPRHTASSPATNPTYAVPPNSGSSAAAPAQRYQEASEKAEIRDLIGTHKPHLLTYHLESRRAPTSAAKRTASTEDDSQPGKRGKFSFAPLAEQRRVHDAITSDTQRGKSASEFVESLVSSSELWAYPGVATRAYDIEFGSRGLSFLRFAPADPLLRLRCQRESIINVSDFYVLAKFMPAPDPASWGDVLSGANGFQQYCFTRCDPATPNLATTLSNFVVEL</sequence>
<feature type="compositionally biased region" description="Basic and acidic residues" evidence="1">
    <location>
        <begin position="36"/>
        <end position="48"/>
    </location>
</feature>
<dbReference type="EMBL" id="BSXT01001679">
    <property type="protein sequence ID" value="GMF44462.1"/>
    <property type="molecule type" value="Genomic_DNA"/>
</dbReference>
<accession>A0A9W6XSZ5</accession>
<reference evidence="2" key="1">
    <citation type="submission" date="2023-04" db="EMBL/GenBank/DDBJ databases">
        <title>Phytophthora fragariaefolia NBRC 109709.</title>
        <authorList>
            <person name="Ichikawa N."/>
            <person name="Sato H."/>
            <person name="Tonouchi N."/>
        </authorList>
    </citation>
    <scope>NUCLEOTIDE SEQUENCE</scope>
    <source>
        <strain evidence="2">NBRC 109709</strain>
    </source>
</reference>